<name>A0AAN8LZH3_9TELE</name>
<feature type="non-terminal residue" evidence="1">
    <location>
        <position position="1"/>
    </location>
</feature>
<evidence type="ECO:0000313" key="1">
    <source>
        <dbReference type="EMBL" id="KAK6310246.1"/>
    </source>
</evidence>
<gene>
    <name evidence="1" type="ORF">J4Q44_G00201270</name>
</gene>
<dbReference type="Proteomes" id="UP001356427">
    <property type="component" value="Unassembled WGS sequence"/>
</dbReference>
<evidence type="ECO:0000313" key="2">
    <source>
        <dbReference type="Proteomes" id="UP001356427"/>
    </source>
</evidence>
<accession>A0AAN8LZH3</accession>
<proteinExistence type="predicted"/>
<organism evidence="1 2">
    <name type="scientific">Coregonus suidteri</name>
    <dbReference type="NCBI Taxonomy" id="861788"/>
    <lineage>
        <taxon>Eukaryota</taxon>
        <taxon>Metazoa</taxon>
        <taxon>Chordata</taxon>
        <taxon>Craniata</taxon>
        <taxon>Vertebrata</taxon>
        <taxon>Euteleostomi</taxon>
        <taxon>Actinopterygii</taxon>
        <taxon>Neopterygii</taxon>
        <taxon>Teleostei</taxon>
        <taxon>Protacanthopterygii</taxon>
        <taxon>Salmoniformes</taxon>
        <taxon>Salmonidae</taxon>
        <taxon>Coregoninae</taxon>
        <taxon>Coregonus</taxon>
    </lineage>
</organism>
<comment type="caution">
    <text evidence="1">The sequence shown here is derived from an EMBL/GenBank/DDBJ whole genome shotgun (WGS) entry which is preliminary data.</text>
</comment>
<dbReference type="EMBL" id="JAGTTL010000017">
    <property type="protein sequence ID" value="KAK6310246.1"/>
    <property type="molecule type" value="Genomic_DNA"/>
</dbReference>
<keyword evidence="2" id="KW-1185">Reference proteome</keyword>
<sequence>KYIYHSLFRIGCVGGKFRKGSWIQAIGKPRINQADLKKDATPMDDSDLEKKRRETDALLQSMGITSADVPVAQLVEHGA</sequence>
<protein>
    <submittedName>
        <fullName evidence="1">Uncharacterized protein</fullName>
    </submittedName>
</protein>
<dbReference type="AlphaFoldDB" id="A0AAN8LZH3"/>
<reference evidence="1 2" key="1">
    <citation type="submission" date="2021-04" db="EMBL/GenBank/DDBJ databases">
        <authorList>
            <person name="De Guttry C."/>
            <person name="Zahm M."/>
            <person name="Klopp C."/>
            <person name="Cabau C."/>
            <person name="Louis A."/>
            <person name="Berthelot C."/>
            <person name="Parey E."/>
            <person name="Roest Crollius H."/>
            <person name="Montfort J."/>
            <person name="Robinson-Rechavi M."/>
            <person name="Bucao C."/>
            <person name="Bouchez O."/>
            <person name="Gislard M."/>
            <person name="Lluch J."/>
            <person name="Milhes M."/>
            <person name="Lampietro C."/>
            <person name="Lopez Roques C."/>
            <person name="Donnadieu C."/>
            <person name="Braasch I."/>
            <person name="Desvignes T."/>
            <person name="Postlethwait J."/>
            <person name="Bobe J."/>
            <person name="Wedekind C."/>
            <person name="Guiguen Y."/>
        </authorList>
    </citation>
    <scope>NUCLEOTIDE SEQUENCE [LARGE SCALE GENOMIC DNA]</scope>
    <source>
        <strain evidence="1">Cs_M1</strain>
        <tissue evidence="1">Blood</tissue>
    </source>
</reference>